<feature type="region of interest" description="Disordered" evidence="1">
    <location>
        <begin position="1"/>
        <end position="33"/>
    </location>
</feature>
<evidence type="ECO:0000313" key="2">
    <source>
        <dbReference type="EMBL" id="RLJ51497.1"/>
    </source>
</evidence>
<protein>
    <submittedName>
        <fullName evidence="2">Uncharacterized protein</fullName>
    </submittedName>
</protein>
<evidence type="ECO:0000256" key="1">
    <source>
        <dbReference type="SAM" id="MobiDB-lite"/>
    </source>
</evidence>
<reference evidence="2 3" key="1">
    <citation type="submission" date="2018-10" db="EMBL/GenBank/DDBJ databases">
        <title>Genomic Encyclopedia of Archaeal and Bacterial Type Strains, Phase II (KMG-II): from individual species to whole genera.</title>
        <authorList>
            <person name="Goeker M."/>
        </authorList>
    </citation>
    <scope>NUCLEOTIDE SEQUENCE [LARGE SCALE GENOMIC DNA]</scope>
    <source>
        <strain evidence="2 3">DSM 29466</strain>
    </source>
</reference>
<gene>
    <name evidence="2" type="ORF">BCF46_1710</name>
</gene>
<dbReference type="AlphaFoldDB" id="A0A497W8F7"/>
<organism evidence="2 3">
    <name type="scientific">Litoreibacter meonggei</name>
    <dbReference type="NCBI Taxonomy" id="1049199"/>
    <lineage>
        <taxon>Bacteria</taxon>
        <taxon>Pseudomonadati</taxon>
        <taxon>Pseudomonadota</taxon>
        <taxon>Alphaproteobacteria</taxon>
        <taxon>Rhodobacterales</taxon>
        <taxon>Roseobacteraceae</taxon>
        <taxon>Litoreibacter</taxon>
    </lineage>
</organism>
<proteinExistence type="predicted"/>
<sequence length="51" mass="5851">MIQLELDPPRENTLSASFSSHWSARSERQQSHATCEFVHRAAKGQLEIRRG</sequence>
<dbReference type="Proteomes" id="UP000269157">
    <property type="component" value="Unassembled WGS sequence"/>
</dbReference>
<comment type="caution">
    <text evidence="2">The sequence shown here is derived from an EMBL/GenBank/DDBJ whole genome shotgun (WGS) entry which is preliminary data.</text>
</comment>
<dbReference type="EMBL" id="RCCE01000003">
    <property type="protein sequence ID" value="RLJ51497.1"/>
    <property type="molecule type" value="Genomic_DNA"/>
</dbReference>
<keyword evidence="3" id="KW-1185">Reference proteome</keyword>
<name>A0A497W8F7_9RHOB</name>
<evidence type="ECO:0000313" key="3">
    <source>
        <dbReference type="Proteomes" id="UP000269157"/>
    </source>
</evidence>
<accession>A0A497W8F7</accession>